<proteinExistence type="predicted"/>
<protein>
    <submittedName>
        <fullName evidence="1">Uncharacterized protein</fullName>
    </submittedName>
</protein>
<gene>
    <name evidence="1" type="ORF">DdX_08886</name>
</gene>
<evidence type="ECO:0000313" key="1">
    <source>
        <dbReference type="EMBL" id="KAI1714000.1"/>
    </source>
</evidence>
<keyword evidence="2" id="KW-1185">Reference proteome</keyword>
<dbReference type="Proteomes" id="UP001201812">
    <property type="component" value="Unassembled WGS sequence"/>
</dbReference>
<organism evidence="1 2">
    <name type="scientific">Ditylenchus destructor</name>
    <dbReference type="NCBI Taxonomy" id="166010"/>
    <lineage>
        <taxon>Eukaryota</taxon>
        <taxon>Metazoa</taxon>
        <taxon>Ecdysozoa</taxon>
        <taxon>Nematoda</taxon>
        <taxon>Chromadorea</taxon>
        <taxon>Rhabditida</taxon>
        <taxon>Tylenchina</taxon>
        <taxon>Tylenchomorpha</taxon>
        <taxon>Sphaerularioidea</taxon>
        <taxon>Anguinidae</taxon>
        <taxon>Anguininae</taxon>
        <taxon>Ditylenchus</taxon>
    </lineage>
</organism>
<name>A0AAD4N568_9BILA</name>
<sequence>MAVHAQYQCGGCDTPYPCADDSLTATSCWEGCMGDPEWRKANGETCWSRFKSCCQGPSKFKCGGCDAPYRCVDDSLTAKSCWEDCMQPVNNNVNVSCNVRIKNCCQGPLFSGQ</sequence>
<reference evidence="1" key="1">
    <citation type="submission" date="2022-01" db="EMBL/GenBank/DDBJ databases">
        <title>Genome Sequence Resource for Two Populations of Ditylenchus destructor, the Migratory Endoparasitic Phytonematode.</title>
        <authorList>
            <person name="Zhang H."/>
            <person name="Lin R."/>
            <person name="Xie B."/>
        </authorList>
    </citation>
    <scope>NUCLEOTIDE SEQUENCE</scope>
    <source>
        <strain evidence="1">BazhouSP</strain>
    </source>
</reference>
<dbReference type="EMBL" id="JAKKPZ010000014">
    <property type="protein sequence ID" value="KAI1714000.1"/>
    <property type="molecule type" value="Genomic_DNA"/>
</dbReference>
<comment type="caution">
    <text evidence="1">The sequence shown here is derived from an EMBL/GenBank/DDBJ whole genome shotgun (WGS) entry which is preliminary data.</text>
</comment>
<evidence type="ECO:0000313" key="2">
    <source>
        <dbReference type="Proteomes" id="UP001201812"/>
    </source>
</evidence>
<dbReference type="AlphaFoldDB" id="A0AAD4N568"/>
<accession>A0AAD4N568</accession>